<dbReference type="InterPro" id="IPR050660">
    <property type="entry name" value="NEK_Ser/Thr_kinase"/>
</dbReference>
<dbReference type="Proteomes" id="UP000518300">
    <property type="component" value="Unassembled WGS sequence"/>
</dbReference>
<evidence type="ECO:0000256" key="1">
    <source>
        <dbReference type="ARBA" id="ARBA00012513"/>
    </source>
</evidence>
<feature type="non-terminal residue" evidence="11">
    <location>
        <position position="439"/>
    </location>
</feature>
<dbReference type="InterPro" id="IPR011009">
    <property type="entry name" value="Kinase-like_dom_sf"/>
</dbReference>
<sequence>MSNPSDSRRAGSVALFTNGDTSYEFFRDLGQGRVGERILLAQTRTGQRLGPCVVLKCVPVPQVANLTEKYRRTRARLEEEVRLAQYIQHPRIARVHGLFEMEYGLCVAMENVEGLTLNTLLSVAQACGRYFSEAFILYVGAEVAAALDYAHTRMDDAGVPLGIVNRDVNPARIRLDPHGQVKLTDFGVALSRLAGRLATSLPRPQGEVLYAAPEMLLGEMVDARADLFSLGLTLLEFATGRHLYDPGHLRIEDVEARLSSEEREQALAASVASMVTELPPFAEDAIWCAMAYRSEDIERAAEGLPVPLRDILHTLLRRNPAERFATAAELETVMRARLAQLGSYSSADAVKEVQQALVEAGDRLRDFDLPDDEGGITPPMMEDAHADELSTQTEPPNAARAIASSTRHPDEVTTVPGGGPHRSSKQTPRKDGGPVEGEG</sequence>
<dbReference type="PANTHER" id="PTHR43671">
    <property type="entry name" value="SERINE/THREONINE-PROTEIN KINASE NEK"/>
    <property type="match status" value="1"/>
</dbReference>
<reference evidence="11 12" key="1">
    <citation type="submission" date="2020-04" db="EMBL/GenBank/DDBJ databases">
        <title>Draft genome of Pyxidicoccus fallax type strain.</title>
        <authorList>
            <person name="Whitworth D.E."/>
        </authorList>
    </citation>
    <scope>NUCLEOTIDE SEQUENCE [LARGE SCALE GENOMIC DNA]</scope>
    <source>
        <strain evidence="11 12">DSM 14698</strain>
    </source>
</reference>
<evidence type="ECO:0000256" key="2">
    <source>
        <dbReference type="ARBA" id="ARBA00022527"/>
    </source>
</evidence>
<dbReference type="RefSeq" id="WP_169352120.1">
    <property type="nucleotide sequence ID" value="NZ_JABBJJ010000512.1"/>
</dbReference>
<evidence type="ECO:0000313" key="11">
    <source>
        <dbReference type="EMBL" id="NMO23006.1"/>
    </source>
</evidence>
<dbReference type="PANTHER" id="PTHR43671:SF98">
    <property type="entry name" value="SERINE_THREONINE-PROTEIN KINASE NEK11"/>
    <property type="match status" value="1"/>
</dbReference>
<evidence type="ECO:0000256" key="6">
    <source>
        <dbReference type="ARBA" id="ARBA00022840"/>
    </source>
</evidence>
<gene>
    <name evidence="11" type="ORF">HG543_50335</name>
</gene>
<dbReference type="Gene3D" id="1.10.510.10">
    <property type="entry name" value="Transferase(Phosphotransferase) domain 1"/>
    <property type="match status" value="1"/>
</dbReference>
<name>A0A848LYT7_9BACT</name>
<feature type="domain" description="Protein kinase" evidence="10">
    <location>
        <begin position="23"/>
        <end position="338"/>
    </location>
</feature>
<evidence type="ECO:0000256" key="8">
    <source>
        <dbReference type="ARBA" id="ARBA00048679"/>
    </source>
</evidence>
<accession>A0A848LYT7</accession>
<evidence type="ECO:0000256" key="4">
    <source>
        <dbReference type="ARBA" id="ARBA00022741"/>
    </source>
</evidence>
<keyword evidence="2 11" id="KW-0723">Serine/threonine-protein kinase</keyword>
<organism evidence="11 12">
    <name type="scientific">Pyxidicoccus fallax</name>
    <dbReference type="NCBI Taxonomy" id="394095"/>
    <lineage>
        <taxon>Bacteria</taxon>
        <taxon>Pseudomonadati</taxon>
        <taxon>Myxococcota</taxon>
        <taxon>Myxococcia</taxon>
        <taxon>Myxococcales</taxon>
        <taxon>Cystobacterineae</taxon>
        <taxon>Myxococcaceae</taxon>
        <taxon>Pyxidicoccus</taxon>
    </lineage>
</organism>
<dbReference type="CDD" id="cd14014">
    <property type="entry name" value="STKc_PknB_like"/>
    <property type="match status" value="1"/>
</dbReference>
<dbReference type="AlphaFoldDB" id="A0A848LYT7"/>
<keyword evidence="12" id="KW-1185">Reference proteome</keyword>
<protein>
    <recommendedName>
        <fullName evidence="1">non-specific serine/threonine protein kinase</fullName>
        <ecNumber evidence="1">2.7.11.1</ecNumber>
    </recommendedName>
</protein>
<evidence type="ECO:0000313" key="12">
    <source>
        <dbReference type="Proteomes" id="UP000518300"/>
    </source>
</evidence>
<evidence type="ECO:0000256" key="7">
    <source>
        <dbReference type="ARBA" id="ARBA00047899"/>
    </source>
</evidence>
<dbReference type="EMBL" id="JABBJJ010000512">
    <property type="protein sequence ID" value="NMO23006.1"/>
    <property type="molecule type" value="Genomic_DNA"/>
</dbReference>
<dbReference type="GO" id="GO:0005524">
    <property type="term" value="F:ATP binding"/>
    <property type="evidence" value="ECO:0007669"/>
    <property type="project" value="UniProtKB-KW"/>
</dbReference>
<dbReference type="PROSITE" id="PS50011">
    <property type="entry name" value="PROTEIN_KINASE_DOM"/>
    <property type="match status" value="1"/>
</dbReference>
<dbReference type="EC" id="2.7.11.1" evidence="1"/>
<evidence type="ECO:0000259" key="10">
    <source>
        <dbReference type="PROSITE" id="PS50011"/>
    </source>
</evidence>
<dbReference type="SUPFAM" id="SSF56112">
    <property type="entry name" value="Protein kinase-like (PK-like)"/>
    <property type="match status" value="1"/>
</dbReference>
<evidence type="ECO:0000256" key="3">
    <source>
        <dbReference type="ARBA" id="ARBA00022679"/>
    </source>
</evidence>
<dbReference type="GO" id="GO:0004674">
    <property type="term" value="F:protein serine/threonine kinase activity"/>
    <property type="evidence" value="ECO:0007669"/>
    <property type="project" value="UniProtKB-KW"/>
</dbReference>
<evidence type="ECO:0000256" key="5">
    <source>
        <dbReference type="ARBA" id="ARBA00022777"/>
    </source>
</evidence>
<comment type="catalytic activity">
    <reaction evidence="7">
        <text>L-threonyl-[protein] + ATP = O-phospho-L-threonyl-[protein] + ADP + H(+)</text>
        <dbReference type="Rhea" id="RHEA:46608"/>
        <dbReference type="Rhea" id="RHEA-COMP:11060"/>
        <dbReference type="Rhea" id="RHEA-COMP:11605"/>
        <dbReference type="ChEBI" id="CHEBI:15378"/>
        <dbReference type="ChEBI" id="CHEBI:30013"/>
        <dbReference type="ChEBI" id="CHEBI:30616"/>
        <dbReference type="ChEBI" id="CHEBI:61977"/>
        <dbReference type="ChEBI" id="CHEBI:456216"/>
        <dbReference type="EC" id="2.7.11.1"/>
    </reaction>
</comment>
<comment type="catalytic activity">
    <reaction evidence="8">
        <text>L-seryl-[protein] + ATP = O-phospho-L-seryl-[protein] + ADP + H(+)</text>
        <dbReference type="Rhea" id="RHEA:17989"/>
        <dbReference type="Rhea" id="RHEA-COMP:9863"/>
        <dbReference type="Rhea" id="RHEA-COMP:11604"/>
        <dbReference type="ChEBI" id="CHEBI:15378"/>
        <dbReference type="ChEBI" id="CHEBI:29999"/>
        <dbReference type="ChEBI" id="CHEBI:30616"/>
        <dbReference type="ChEBI" id="CHEBI:83421"/>
        <dbReference type="ChEBI" id="CHEBI:456216"/>
        <dbReference type="EC" id="2.7.11.1"/>
    </reaction>
</comment>
<keyword evidence="5 11" id="KW-0418">Kinase</keyword>
<dbReference type="Gene3D" id="3.30.200.20">
    <property type="entry name" value="Phosphorylase Kinase, domain 1"/>
    <property type="match status" value="1"/>
</dbReference>
<keyword evidence="4" id="KW-0547">Nucleotide-binding</keyword>
<keyword evidence="3" id="KW-0808">Transferase</keyword>
<evidence type="ECO:0000256" key="9">
    <source>
        <dbReference type="SAM" id="MobiDB-lite"/>
    </source>
</evidence>
<feature type="region of interest" description="Disordered" evidence="9">
    <location>
        <begin position="386"/>
        <end position="439"/>
    </location>
</feature>
<dbReference type="SMART" id="SM00220">
    <property type="entry name" value="S_TKc"/>
    <property type="match status" value="1"/>
</dbReference>
<dbReference type="InterPro" id="IPR000719">
    <property type="entry name" value="Prot_kinase_dom"/>
</dbReference>
<proteinExistence type="predicted"/>
<dbReference type="Pfam" id="PF00069">
    <property type="entry name" value="Pkinase"/>
    <property type="match status" value="1"/>
</dbReference>
<comment type="caution">
    <text evidence="11">The sequence shown here is derived from an EMBL/GenBank/DDBJ whole genome shotgun (WGS) entry which is preliminary data.</text>
</comment>
<keyword evidence="6" id="KW-0067">ATP-binding</keyword>